<evidence type="ECO:0000313" key="2">
    <source>
        <dbReference type="Proteomes" id="UP000521017"/>
    </source>
</evidence>
<protein>
    <recommendedName>
        <fullName evidence="3">HMA domain-containing protein</fullName>
    </recommendedName>
</protein>
<dbReference type="Proteomes" id="UP000521017">
    <property type="component" value="Unassembled WGS sequence"/>
</dbReference>
<gene>
    <name evidence="1" type="ORF">HDF25_001488</name>
</gene>
<proteinExistence type="predicted"/>
<organism evidence="1 2">
    <name type="scientific">Pedobacter cryoconitis</name>
    <dbReference type="NCBI Taxonomy" id="188932"/>
    <lineage>
        <taxon>Bacteria</taxon>
        <taxon>Pseudomonadati</taxon>
        <taxon>Bacteroidota</taxon>
        <taxon>Sphingobacteriia</taxon>
        <taxon>Sphingobacteriales</taxon>
        <taxon>Sphingobacteriaceae</taxon>
        <taxon>Pedobacter</taxon>
    </lineage>
</organism>
<dbReference type="RefSeq" id="WP_184624073.1">
    <property type="nucleotide sequence ID" value="NZ_JACHCC010000003.1"/>
</dbReference>
<evidence type="ECO:0008006" key="3">
    <source>
        <dbReference type="Google" id="ProtNLM"/>
    </source>
</evidence>
<sequence>MRVFIFVSNINTEADIHKLKRQFDQRRDIADWSVDLSDEEKVLRVVTGTLERPEVIALVRSCGYDCHKMDW</sequence>
<dbReference type="EMBL" id="JACHCC010000003">
    <property type="protein sequence ID" value="MBB6499347.1"/>
    <property type="molecule type" value="Genomic_DNA"/>
</dbReference>
<dbReference type="AlphaFoldDB" id="A0A7X0J3Y1"/>
<comment type="caution">
    <text evidence="1">The sequence shown here is derived from an EMBL/GenBank/DDBJ whole genome shotgun (WGS) entry which is preliminary data.</text>
</comment>
<reference evidence="1 2" key="1">
    <citation type="submission" date="2020-08" db="EMBL/GenBank/DDBJ databases">
        <title>Genomic Encyclopedia of Type Strains, Phase IV (KMG-V): Genome sequencing to study the core and pangenomes of soil and plant-associated prokaryotes.</title>
        <authorList>
            <person name="Whitman W."/>
        </authorList>
    </citation>
    <scope>NUCLEOTIDE SEQUENCE [LARGE SCALE GENOMIC DNA]</scope>
    <source>
        <strain evidence="1 2">M2T3</strain>
    </source>
</reference>
<dbReference type="GO" id="GO:0046872">
    <property type="term" value="F:metal ion binding"/>
    <property type="evidence" value="ECO:0007669"/>
    <property type="project" value="InterPro"/>
</dbReference>
<dbReference type="InterPro" id="IPR036163">
    <property type="entry name" value="HMA_dom_sf"/>
</dbReference>
<dbReference type="SUPFAM" id="SSF55008">
    <property type="entry name" value="HMA, heavy metal-associated domain"/>
    <property type="match status" value="1"/>
</dbReference>
<evidence type="ECO:0000313" key="1">
    <source>
        <dbReference type="EMBL" id="MBB6499347.1"/>
    </source>
</evidence>
<accession>A0A7X0J3Y1</accession>
<name>A0A7X0J3Y1_9SPHI</name>